<evidence type="ECO:0000313" key="2">
    <source>
        <dbReference type="EMBL" id="RGD75310.1"/>
    </source>
</evidence>
<dbReference type="GeneID" id="98000408"/>
<comment type="caution">
    <text evidence="2">The sequence shown here is derived from an EMBL/GenBank/DDBJ whole genome shotgun (WGS) entry which is preliminary data.</text>
</comment>
<keyword evidence="2" id="KW-0808">Transferase</keyword>
<dbReference type="GO" id="GO:0016783">
    <property type="term" value="F:sulfurtransferase activity"/>
    <property type="evidence" value="ECO:0007669"/>
    <property type="project" value="InterPro"/>
</dbReference>
<dbReference type="PANTHER" id="PTHR43169:SF2">
    <property type="entry name" value="NAD_GMP SYNTHASE DOMAIN-CONTAINING PROTEIN"/>
    <property type="match status" value="1"/>
</dbReference>
<dbReference type="EMBL" id="QUSM01000002">
    <property type="protein sequence ID" value="RGD75310.1"/>
    <property type="molecule type" value="Genomic_DNA"/>
</dbReference>
<protein>
    <submittedName>
        <fullName evidence="2">ATP-dependent sacrificial sulfur transferase LarE</fullName>
    </submittedName>
</protein>
<dbReference type="NCBIfam" id="TIGR00268">
    <property type="entry name" value="ATP-dependent sacrificial sulfur transferase LarE"/>
    <property type="match status" value="1"/>
</dbReference>
<name>A0A3E3E182_9FIRM</name>
<dbReference type="InterPro" id="IPR052188">
    <property type="entry name" value="Ni-pincer_cofactor_biosynth"/>
</dbReference>
<dbReference type="SUPFAM" id="SSF52402">
    <property type="entry name" value="Adenine nucleotide alpha hydrolases-like"/>
    <property type="match status" value="1"/>
</dbReference>
<gene>
    <name evidence="2" type="primary">larE</name>
    <name evidence="2" type="ORF">DW687_03000</name>
</gene>
<evidence type="ECO:0000256" key="1">
    <source>
        <dbReference type="PIRSR" id="PIRSR006661-1"/>
    </source>
</evidence>
<dbReference type="Gene3D" id="3.40.50.620">
    <property type="entry name" value="HUPs"/>
    <property type="match status" value="1"/>
</dbReference>
<accession>A0A3E3E182</accession>
<feature type="active site" description="Nucleophile and sulfur donor" evidence="1">
    <location>
        <position position="167"/>
    </location>
</feature>
<dbReference type="Proteomes" id="UP000261212">
    <property type="component" value="Unassembled WGS sequence"/>
</dbReference>
<reference evidence="2 3" key="1">
    <citation type="submission" date="2018-08" db="EMBL/GenBank/DDBJ databases">
        <title>A genome reference for cultivated species of the human gut microbiota.</title>
        <authorList>
            <person name="Zou Y."/>
            <person name="Xue W."/>
            <person name="Luo G."/>
        </authorList>
    </citation>
    <scope>NUCLEOTIDE SEQUENCE [LARGE SCALE GENOMIC DNA]</scope>
    <source>
        <strain evidence="2 3">AM25-6</strain>
    </source>
</reference>
<dbReference type="PANTHER" id="PTHR43169">
    <property type="entry name" value="EXSB FAMILY PROTEIN"/>
    <property type="match status" value="1"/>
</dbReference>
<evidence type="ECO:0000313" key="3">
    <source>
        <dbReference type="Proteomes" id="UP000261212"/>
    </source>
</evidence>
<dbReference type="InterPro" id="IPR005232">
    <property type="entry name" value="LarE"/>
</dbReference>
<dbReference type="AlphaFoldDB" id="A0A3E3E182"/>
<dbReference type="InterPro" id="IPR014729">
    <property type="entry name" value="Rossmann-like_a/b/a_fold"/>
</dbReference>
<dbReference type="CDD" id="cd01990">
    <property type="entry name" value="LarE-like"/>
    <property type="match status" value="1"/>
</dbReference>
<proteinExistence type="predicted"/>
<dbReference type="RefSeq" id="WP_007050084.1">
    <property type="nucleotide sequence ID" value="NZ_CABKNJ010000001.1"/>
</dbReference>
<organism evidence="2 3">
    <name type="scientific">Anaerofustis stercorihominis</name>
    <dbReference type="NCBI Taxonomy" id="214853"/>
    <lineage>
        <taxon>Bacteria</taxon>
        <taxon>Bacillati</taxon>
        <taxon>Bacillota</taxon>
        <taxon>Clostridia</taxon>
        <taxon>Eubacteriales</taxon>
        <taxon>Eubacteriaceae</taxon>
        <taxon>Anaerofustis</taxon>
    </lineage>
</organism>
<dbReference type="PIRSF" id="PIRSF006661">
    <property type="entry name" value="PP-lp_UCP006661"/>
    <property type="match status" value="1"/>
</dbReference>
<sequence>MTLEEFFKYYKKVALAFSGGVDSSYLLYILKKLNIESTAYFVKSEFQPDFELKESITLATKLGADLKIIDNPILNEEKIITNDSSRCYYCKQNIFSHIIKTAKQDGYNIIIDGTNATDDEGDRPGMKALKEMKILSPLKICSLTKQDIRTLSKEAGLPTWDKPSYSCLATRISTGQKIKKDTLVKIEKSESYLFKLGFKDFRIRVKDNSAVIQVKEKDFIKVMENRDRILKTISHMFDEISFDLRPRR</sequence>